<dbReference type="RefSeq" id="WP_106348553.1">
    <property type="nucleotide sequence ID" value="NZ_PVUE01000005.1"/>
</dbReference>
<dbReference type="Gene3D" id="3.10.450.50">
    <property type="match status" value="1"/>
</dbReference>
<organism evidence="2 3">
    <name type="scientific">Antricoccus suffuscus</name>
    <dbReference type="NCBI Taxonomy" id="1629062"/>
    <lineage>
        <taxon>Bacteria</taxon>
        <taxon>Bacillati</taxon>
        <taxon>Actinomycetota</taxon>
        <taxon>Actinomycetes</taxon>
        <taxon>Geodermatophilales</taxon>
        <taxon>Antricoccaceae</taxon>
        <taxon>Antricoccus</taxon>
    </lineage>
</organism>
<sequence>MQDFKKAVESQDHEKIEALLADDIVFRSPAVYKPYEGKPVVSAILRAVNRVFEDFRYTREIGDPGSPDSVLVFEARVGDRELEGADFIHVNADGLIDDLRVMIRPQSGLKSVVEGMGAALPAAMKELGIDPK</sequence>
<dbReference type="AlphaFoldDB" id="A0A2T1A2F9"/>
<dbReference type="InterPro" id="IPR037401">
    <property type="entry name" value="SnoaL-like"/>
</dbReference>
<evidence type="ECO:0000313" key="2">
    <source>
        <dbReference type="EMBL" id="PRZ42518.1"/>
    </source>
</evidence>
<feature type="domain" description="SnoaL-like" evidence="1">
    <location>
        <begin position="3"/>
        <end position="96"/>
    </location>
</feature>
<dbReference type="Pfam" id="PF12680">
    <property type="entry name" value="SnoaL_2"/>
    <property type="match status" value="1"/>
</dbReference>
<protein>
    <submittedName>
        <fullName evidence="2">SnoaL-like protein</fullName>
    </submittedName>
</protein>
<dbReference type="InterPro" id="IPR032710">
    <property type="entry name" value="NTF2-like_dom_sf"/>
</dbReference>
<dbReference type="EMBL" id="PVUE01000005">
    <property type="protein sequence ID" value="PRZ42518.1"/>
    <property type="molecule type" value="Genomic_DNA"/>
</dbReference>
<reference evidence="2 3" key="1">
    <citation type="submission" date="2018-03" db="EMBL/GenBank/DDBJ databases">
        <title>Genomic Encyclopedia of Archaeal and Bacterial Type Strains, Phase II (KMG-II): from individual species to whole genera.</title>
        <authorList>
            <person name="Goeker M."/>
        </authorList>
    </citation>
    <scope>NUCLEOTIDE SEQUENCE [LARGE SCALE GENOMIC DNA]</scope>
    <source>
        <strain evidence="2 3">DSM 100065</strain>
    </source>
</reference>
<dbReference type="Proteomes" id="UP000237752">
    <property type="component" value="Unassembled WGS sequence"/>
</dbReference>
<proteinExistence type="predicted"/>
<keyword evidence="3" id="KW-1185">Reference proteome</keyword>
<name>A0A2T1A2F9_9ACTN</name>
<comment type="caution">
    <text evidence="2">The sequence shown here is derived from an EMBL/GenBank/DDBJ whole genome shotgun (WGS) entry which is preliminary data.</text>
</comment>
<evidence type="ECO:0000259" key="1">
    <source>
        <dbReference type="Pfam" id="PF12680"/>
    </source>
</evidence>
<gene>
    <name evidence="2" type="ORF">CLV47_105140</name>
</gene>
<accession>A0A2T1A2F9</accession>
<evidence type="ECO:0000313" key="3">
    <source>
        <dbReference type="Proteomes" id="UP000237752"/>
    </source>
</evidence>
<dbReference type="SUPFAM" id="SSF54427">
    <property type="entry name" value="NTF2-like"/>
    <property type="match status" value="1"/>
</dbReference>
<dbReference type="OrthoDB" id="1163083at2"/>